<protein>
    <recommendedName>
        <fullName evidence="5">Type I-B CRISPR-associated protein Cas7/Cst2/DevR</fullName>
    </recommendedName>
</protein>
<organism evidence="3 4">
    <name type="scientific">Liquorilactobacillus sucicola DSM 21376 = JCM 15457</name>
    <dbReference type="NCBI Taxonomy" id="1423806"/>
    <lineage>
        <taxon>Bacteria</taxon>
        <taxon>Bacillati</taxon>
        <taxon>Bacillota</taxon>
        <taxon>Bacilli</taxon>
        <taxon>Lactobacillales</taxon>
        <taxon>Lactobacillaceae</taxon>
        <taxon>Liquorilactobacillus</taxon>
    </lineage>
</organism>
<dbReference type="InterPro" id="IPR010154">
    <property type="entry name" value="CRISPR-assoc_Cas7/Cst2/DevR"/>
</dbReference>
<dbReference type="Proteomes" id="UP000050961">
    <property type="component" value="Unassembled WGS sequence"/>
</dbReference>
<evidence type="ECO:0000256" key="2">
    <source>
        <dbReference type="ARBA" id="ARBA00025626"/>
    </source>
</evidence>
<keyword evidence="4" id="KW-1185">Reference proteome</keyword>
<proteinExistence type="predicted"/>
<name>A0A0R2DQ57_9LACO</name>
<sequence length="297" mass="33126">MKSKGLTVTIIFEASSANYGESLGNVTSLKKLTRGNGYQYTYISRQALRYNIVQQLGETEAELSAEGSGDKKVIQFSKSASIKDYPEIDFFGYMKTEKGNNSNIRSAKVRLSNAVSQEPFAGDTDFLTNMGLASRIRQSTGDNSIKNSLANSEIHSSYYCYTLTADLDQIGIDVNDGTELENSEKSRRVTKLLDTIAYLYRDIRGRREDLKPLFIIGGVYDIKNPLFENIVKVEKNAIKVDSLVKSLTPALKKETFVGYIEDYFANDSEIKEKLDAQPVAQVIEGLKAKVADYYEGN</sequence>
<dbReference type="NCBIfam" id="TIGR02585">
    <property type="entry name" value="cas_Cst2_DevR"/>
    <property type="match status" value="1"/>
</dbReference>
<dbReference type="PATRIC" id="fig|1423806.3.peg.2177"/>
<keyword evidence="1" id="KW-0051">Antiviral defense</keyword>
<dbReference type="eggNOG" id="COG1857">
    <property type="taxonomic scope" value="Bacteria"/>
</dbReference>
<reference evidence="3 4" key="1">
    <citation type="journal article" date="2015" name="Genome Announc.">
        <title>Expanding the biotechnology potential of lactobacilli through comparative genomics of 213 strains and associated genera.</title>
        <authorList>
            <person name="Sun Z."/>
            <person name="Harris H.M."/>
            <person name="McCann A."/>
            <person name="Guo C."/>
            <person name="Argimon S."/>
            <person name="Zhang W."/>
            <person name="Yang X."/>
            <person name="Jeffery I.B."/>
            <person name="Cooney J.C."/>
            <person name="Kagawa T.F."/>
            <person name="Liu W."/>
            <person name="Song Y."/>
            <person name="Salvetti E."/>
            <person name="Wrobel A."/>
            <person name="Rasinkangas P."/>
            <person name="Parkhill J."/>
            <person name="Rea M.C."/>
            <person name="O'Sullivan O."/>
            <person name="Ritari J."/>
            <person name="Douillard F.P."/>
            <person name="Paul Ross R."/>
            <person name="Yang R."/>
            <person name="Briner A.E."/>
            <person name="Felis G.E."/>
            <person name="de Vos W.M."/>
            <person name="Barrangou R."/>
            <person name="Klaenhammer T.R."/>
            <person name="Caufield P.W."/>
            <person name="Cui Y."/>
            <person name="Zhang H."/>
            <person name="O'Toole P.W."/>
        </authorList>
    </citation>
    <scope>NUCLEOTIDE SEQUENCE [LARGE SCALE GENOMIC DNA]</scope>
    <source>
        <strain evidence="3 4">DSM 21376</strain>
    </source>
</reference>
<evidence type="ECO:0000313" key="4">
    <source>
        <dbReference type="Proteomes" id="UP000050961"/>
    </source>
</evidence>
<dbReference type="Pfam" id="PF01905">
    <property type="entry name" value="DevR"/>
    <property type="match status" value="1"/>
</dbReference>
<dbReference type="GO" id="GO:0051607">
    <property type="term" value="P:defense response to virus"/>
    <property type="evidence" value="ECO:0007669"/>
    <property type="project" value="UniProtKB-KW"/>
</dbReference>
<evidence type="ECO:0000313" key="3">
    <source>
        <dbReference type="EMBL" id="KRN05571.1"/>
    </source>
</evidence>
<evidence type="ECO:0008006" key="5">
    <source>
        <dbReference type="Google" id="ProtNLM"/>
    </source>
</evidence>
<evidence type="ECO:0000256" key="1">
    <source>
        <dbReference type="ARBA" id="ARBA00023118"/>
    </source>
</evidence>
<dbReference type="STRING" id="1423806.FD15_GL002134"/>
<dbReference type="AlphaFoldDB" id="A0A0R2DQ57"/>
<dbReference type="EMBL" id="AYZF01000017">
    <property type="protein sequence ID" value="KRN05571.1"/>
    <property type="molecule type" value="Genomic_DNA"/>
</dbReference>
<dbReference type="InterPro" id="IPR013414">
    <property type="entry name" value="Cas7/Cst2/DevR_sub_I-B/Tneap"/>
</dbReference>
<comment type="caution">
    <text evidence="3">The sequence shown here is derived from an EMBL/GenBank/DDBJ whole genome shotgun (WGS) entry which is preliminary data.</text>
</comment>
<gene>
    <name evidence="3" type="ORF">FD15_GL002134</name>
</gene>
<comment type="function">
    <text evidence="2">CRISPR (clustered regularly interspaced short palindromic repeat) is an adaptive immune system that provides protection against mobile genetic elements (viruses, transposable elements and conjugative plasmids). CRISPR clusters contain spacers, sequences complementary to antecedent mobile elements, and target invading nucleic acids. CRISPR clusters are transcribed and processed into CRISPR RNA (crRNA).</text>
</comment>
<dbReference type="RefSeq" id="WP_056967458.1">
    <property type="nucleotide sequence ID" value="NZ_AYZF01000017.1"/>
</dbReference>
<accession>A0A0R2DQ57</accession>
<dbReference type="NCBIfam" id="TIGR01875">
    <property type="entry name" value="cas_MJ0381"/>
    <property type="match status" value="1"/>
</dbReference>